<accession>A0A0R3W396</accession>
<feature type="domain" description="G-protein coupled receptors family 1 profile" evidence="10">
    <location>
        <begin position="143"/>
        <end position="477"/>
    </location>
</feature>
<dbReference type="Gene3D" id="1.20.1070.10">
    <property type="entry name" value="Rhodopsin 7-helix transmembrane proteins"/>
    <property type="match status" value="1"/>
</dbReference>
<evidence type="ECO:0000256" key="6">
    <source>
        <dbReference type="ARBA" id="ARBA00023136"/>
    </source>
</evidence>
<keyword evidence="2" id="KW-1003">Cell membrane</keyword>
<feature type="transmembrane region" description="Helical" evidence="9">
    <location>
        <begin position="197"/>
        <end position="220"/>
    </location>
</feature>
<dbReference type="PROSITE" id="PS50262">
    <property type="entry name" value="G_PROTEIN_RECEP_F1_2"/>
    <property type="match status" value="1"/>
</dbReference>
<evidence type="ECO:0000256" key="4">
    <source>
        <dbReference type="ARBA" id="ARBA00022989"/>
    </source>
</evidence>
<feature type="transmembrane region" description="Helical" evidence="9">
    <location>
        <begin position="420"/>
        <end position="443"/>
    </location>
</feature>
<evidence type="ECO:0000256" key="7">
    <source>
        <dbReference type="ARBA" id="ARBA00023170"/>
    </source>
</evidence>
<dbReference type="PANTHER" id="PTHR24249">
    <property type="entry name" value="HISTAMINE RECEPTOR-RELATED G-PROTEIN COUPLED RECEPTOR"/>
    <property type="match status" value="1"/>
</dbReference>
<keyword evidence="8" id="KW-0807">Transducer</keyword>
<feature type="transmembrane region" description="Helical" evidence="9">
    <location>
        <begin position="241"/>
        <end position="261"/>
    </location>
</feature>
<keyword evidence="12" id="KW-1185">Reference proteome</keyword>
<dbReference type="InterPro" id="IPR017452">
    <property type="entry name" value="GPCR_Rhodpsn_7TM"/>
</dbReference>
<organism evidence="13">
    <name type="scientific">Taenia asiatica</name>
    <name type="common">Asian tapeworm</name>
    <dbReference type="NCBI Taxonomy" id="60517"/>
    <lineage>
        <taxon>Eukaryota</taxon>
        <taxon>Metazoa</taxon>
        <taxon>Spiralia</taxon>
        <taxon>Lophotrochozoa</taxon>
        <taxon>Platyhelminthes</taxon>
        <taxon>Cestoda</taxon>
        <taxon>Eucestoda</taxon>
        <taxon>Cyclophyllidea</taxon>
        <taxon>Taeniidae</taxon>
        <taxon>Taenia</taxon>
    </lineage>
</organism>
<dbReference type="WBParaSite" id="TASK_0000437301-mRNA-1">
    <property type="protein sequence ID" value="TASK_0000437301-mRNA-1"/>
    <property type="gene ID" value="TASK_0000437301"/>
</dbReference>
<evidence type="ECO:0000256" key="8">
    <source>
        <dbReference type="ARBA" id="ARBA00023224"/>
    </source>
</evidence>
<dbReference type="GO" id="GO:0004930">
    <property type="term" value="F:G protein-coupled receptor activity"/>
    <property type="evidence" value="ECO:0007669"/>
    <property type="project" value="UniProtKB-KW"/>
</dbReference>
<evidence type="ECO:0000256" key="1">
    <source>
        <dbReference type="ARBA" id="ARBA00004651"/>
    </source>
</evidence>
<keyword evidence="6 9" id="KW-0472">Membrane</keyword>
<evidence type="ECO:0000256" key="2">
    <source>
        <dbReference type="ARBA" id="ARBA00022475"/>
    </source>
</evidence>
<feature type="transmembrane region" description="Helical" evidence="9">
    <location>
        <begin position="34"/>
        <end position="58"/>
    </location>
</feature>
<dbReference type="Proteomes" id="UP000282613">
    <property type="component" value="Unassembled WGS sequence"/>
</dbReference>
<evidence type="ECO:0000256" key="5">
    <source>
        <dbReference type="ARBA" id="ARBA00023040"/>
    </source>
</evidence>
<name>A0A0R3W396_TAEAS</name>
<evidence type="ECO:0000259" key="10">
    <source>
        <dbReference type="PROSITE" id="PS50262"/>
    </source>
</evidence>
<evidence type="ECO:0000313" key="11">
    <source>
        <dbReference type="EMBL" id="VDK33320.1"/>
    </source>
</evidence>
<keyword evidence="4 9" id="KW-1133">Transmembrane helix</keyword>
<reference evidence="13" key="1">
    <citation type="submission" date="2017-02" db="UniProtKB">
        <authorList>
            <consortium name="WormBaseParasite"/>
        </authorList>
    </citation>
    <scope>IDENTIFICATION</scope>
</reference>
<dbReference type="AlphaFoldDB" id="A0A0R3W396"/>
<dbReference type="STRING" id="60517.A0A0R3W396"/>
<dbReference type="Pfam" id="PF00001">
    <property type="entry name" value="7tm_1"/>
    <property type="match status" value="1"/>
</dbReference>
<dbReference type="EMBL" id="UYRS01018344">
    <property type="protein sequence ID" value="VDK33320.1"/>
    <property type="molecule type" value="Genomic_DNA"/>
</dbReference>
<evidence type="ECO:0000256" key="9">
    <source>
        <dbReference type="SAM" id="Phobius"/>
    </source>
</evidence>
<gene>
    <name evidence="11" type="ORF">TASK_LOCUS4374</name>
</gene>
<dbReference type="OrthoDB" id="6144223at2759"/>
<evidence type="ECO:0000256" key="3">
    <source>
        <dbReference type="ARBA" id="ARBA00022692"/>
    </source>
</evidence>
<dbReference type="CDD" id="cd00637">
    <property type="entry name" value="7tm_classA_rhodopsin-like"/>
    <property type="match status" value="1"/>
</dbReference>
<feature type="transmembrane region" description="Helical" evidence="9">
    <location>
        <begin position="288"/>
        <end position="311"/>
    </location>
</feature>
<dbReference type="SUPFAM" id="SSF81321">
    <property type="entry name" value="Family A G protein-coupled receptor-like"/>
    <property type="match status" value="1"/>
</dbReference>
<protein>
    <submittedName>
        <fullName evidence="13">G_PROTEIN_RECEP_F1_2 domain-containing protein</fullName>
    </submittedName>
</protein>
<reference evidence="11 12" key="2">
    <citation type="submission" date="2018-11" db="EMBL/GenBank/DDBJ databases">
        <authorList>
            <consortium name="Pathogen Informatics"/>
        </authorList>
    </citation>
    <scope>NUCLEOTIDE SEQUENCE [LARGE SCALE GENOMIC DNA]</scope>
</reference>
<keyword evidence="7" id="KW-0675">Receptor</keyword>
<comment type="subcellular location">
    <subcellularLocation>
        <location evidence="1">Cell membrane</location>
        <topology evidence="1">Multi-pass membrane protein</topology>
    </subcellularLocation>
</comment>
<feature type="transmembrane region" description="Helical" evidence="9">
    <location>
        <begin position="154"/>
        <end position="177"/>
    </location>
</feature>
<evidence type="ECO:0000313" key="12">
    <source>
        <dbReference type="Proteomes" id="UP000282613"/>
    </source>
</evidence>
<dbReference type="InterPro" id="IPR000276">
    <property type="entry name" value="GPCR_Rhodpsn"/>
</dbReference>
<evidence type="ECO:0000313" key="13">
    <source>
        <dbReference type="WBParaSite" id="TASK_0000437301-mRNA-1"/>
    </source>
</evidence>
<keyword evidence="3 9" id="KW-0812">Transmembrane</keyword>
<sequence length="524" mass="59994">MEPDLHSSVHVVEHNGSRGHTTFMEVYSNGICGYILLCIAISSLLENVFFVLLTIRPLHRLCYLRRRRKKFAFLARTRANITSLAYSLQSTVMSFPMPVNTHNSELELREKHAECRQALPHPIPPYHRYSSRNRCISADSSDIWRYYKLHRSTFYYFCSLCISIALLMCATLLNILIEFQECKGRLFTADTRHEIQCFFVEVSTTAFVMVMSFSLVQLTTDRLIAICQPFHYWRIMSSWKCLLIIGLGWLTSIVFALIPYIHFGFNSEEWTKGLRYCFVVGVQGFKGFYVYAYVYIALVFLLPLCFILWGYAKIHGIVCRSAGVHAENHARYRPQANEANTLLVSVLTLKNHHTQCHNCNSIYLRSPSTTARASASPALVSRSHFINTFSSVGCNQEGESRESVQCLSDYLKKAKAAKSAVLIVSSFYGLTLPYMCVICYQAVMVEYTKLRKAWLDGFEIVSILLVYAATITTPVIYAIRDGALRKRLDCFFRTFKLLCAKKNIPLLSEGNRNISFLSIYEKHS</sequence>
<feature type="transmembrane region" description="Helical" evidence="9">
    <location>
        <begin position="458"/>
        <end position="479"/>
    </location>
</feature>
<dbReference type="PRINTS" id="PR00237">
    <property type="entry name" value="GPCRRHODOPSN"/>
</dbReference>
<proteinExistence type="predicted"/>
<dbReference type="InterPro" id="IPR050569">
    <property type="entry name" value="TAAR"/>
</dbReference>
<dbReference type="GO" id="GO:0005886">
    <property type="term" value="C:plasma membrane"/>
    <property type="evidence" value="ECO:0007669"/>
    <property type="project" value="UniProtKB-SubCell"/>
</dbReference>
<keyword evidence="5" id="KW-0297">G-protein coupled receptor</keyword>